<protein>
    <submittedName>
        <fullName evidence="8">FAD binding domain-containing protein</fullName>
    </submittedName>
</protein>
<keyword evidence="5" id="KW-0560">Oxidoreductase</keyword>
<keyword evidence="4" id="KW-0274">FAD</keyword>
<dbReference type="AlphaFoldDB" id="A0AA40AQW0"/>
<dbReference type="SUPFAM" id="SSF51905">
    <property type="entry name" value="FAD/NAD(P)-binding domain"/>
    <property type="match status" value="1"/>
</dbReference>
<reference evidence="8" key="1">
    <citation type="submission" date="2023-06" db="EMBL/GenBank/DDBJ databases">
        <title>Genome-scale phylogeny and comparative genomics of the fungal order Sordariales.</title>
        <authorList>
            <consortium name="Lawrence Berkeley National Laboratory"/>
            <person name="Hensen N."/>
            <person name="Bonometti L."/>
            <person name="Westerberg I."/>
            <person name="Brannstrom I.O."/>
            <person name="Guillou S."/>
            <person name="Cros-Aarteil S."/>
            <person name="Calhoun S."/>
            <person name="Haridas S."/>
            <person name="Kuo A."/>
            <person name="Mondo S."/>
            <person name="Pangilinan J."/>
            <person name="Riley R."/>
            <person name="Labutti K."/>
            <person name="Andreopoulos B."/>
            <person name="Lipzen A."/>
            <person name="Chen C."/>
            <person name="Yanf M."/>
            <person name="Daum C."/>
            <person name="Ng V."/>
            <person name="Clum A."/>
            <person name="Steindorff A."/>
            <person name="Ohm R."/>
            <person name="Martin F."/>
            <person name="Silar P."/>
            <person name="Natvig D."/>
            <person name="Lalanne C."/>
            <person name="Gautier V."/>
            <person name="Ament-Velasquez S.L."/>
            <person name="Kruys A."/>
            <person name="Hutchinson M.I."/>
            <person name="Powell A.J."/>
            <person name="Barry K."/>
            <person name="Miller A.N."/>
            <person name="Grigoriev I.V."/>
            <person name="Debuchy R."/>
            <person name="Gladieux P."/>
            <person name="Thoren M.H."/>
            <person name="Johannesson H."/>
        </authorList>
    </citation>
    <scope>NUCLEOTIDE SEQUENCE</scope>
    <source>
        <strain evidence="8">SMH4607-1</strain>
    </source>
</reference>
<evidence type="ECO:0000259" key="7">
    <source>
        <dbReference type="Pfam" id="PF07976"/>
    </source>
</evidence>
<dbReference type="Gene3D" id="3.50.50.60">
    <property type="entry name" value="FAD/NAD(P)-binding domain"/>
    <property type="match status" value="1"/>
</dbReference>
<evidence type="ECO:0000259" key="6">
    <source>
        <dbReference type="Pfam" id="PF01494"/>
    </source>
</evidence>
<dbReference type="Pfam" id="PF01494">
    <property type="entry name" value="FAD_binding_3"/>
    <property type="match status" value="1"/>
</dbReference>
<evidence type="ECO:0000313" key="9">
    <source>
        <dbReference type="Proteomes" id="UP001172102"/>
    </source>
</evidence>
<sequence>MYDCDVLIVGAGPVGTTLALELAHKKTSFRIIDQTPERSNKSRALVVQPRTLELLNRHGHAEKLFLWGGKPIATMAIDNIGTSDTEFTLPLSLSQAETERFLDDCLASYGHHVDRPVTAIHIAQDSSGVTTTLQRPNETQETIFSKYVVGCDGAHSAVRRAAANITFDGAAYPQNFLLCDAHLQNSNIARDCVSLCLGDGILAFIPMKDDTLVRVIASGHRFASDEEPTLEQFQELIAIFTPPGFGALSDPAWLTRFRLHHRSVSSYRDGRLFVAGDAAHIHSPAGGQGMNTGIQDAINLGWKLAAVLDGRAANPEALLDSYDAERLPVGVNLLKGSDRMFSFLSSTNYWFVTLRNLIIPWVLPWVAASLFVRLRFFRFLSEFGISYRKGPIVGTAAGFKGPIRGGDRLPDGKLKEAKSGTETSVHGVSAGGDHCLLLFSGKTEGEPDSSNALRAAGDKVFALERTDLAVRFILRNKDLEGDIPDHSYVDHGDEVHPQFGFAKFGFVLVRPDGYIAHIGPLSSLDELLTFFKSLLL</sequence>
<dbReference type="InterPro" id="IPR012941">
    <property type="entry name" value="Phe_hydrox_C_dim_dom"/>
</dbReference>
<dbReference type="Proteomes" id="UP001172102">
    <property type="component" value="Unassembled WGS sequence"/>
</dbReference>
<feature type="domain" description="FAD-binding" evidence="6">
    <location>
        <begin position="3"/>
        <end position="334"/>
    </location>
</feature>
<dbReference type="Pfam" id="PF07976">
    <property type="entry name" value="Phe_hydrox_dim"/>
    <property type="match status" value="1"/>
</dbReference>
<dbReference type="InterPro" id="IPR050641">
    <property type="entry name" value="RIFMO-like"/>
</dbReference>
<dbReference type="SUPFAM" id="SSF52833">
    <property type="entry name" value="Thioredoxin-like"/>
    <property type="match status" value="1"/>
</dbReference>
<dbReference type="PANTHER" id="PTHR43004:SF19">
    <property type="entry name" value="BINDING MONOOXYGENASE, PUTATIVE (JCVI)-RELATED"/>
    <property type="match status" value="1"/>
</dbReference>
<comment type="similarity">
    <text evidence="2">Belongs to the PheA/TfdB FAD monooxygenase family.</text>
</comment>
<evidence type="ECO:0000256" key="1">
    <source>
        <dbReference type="ARBA" id="ARBA00001974"/>
    </source>
</evidence>
<comment type="caution">
    <text evidence="8">The sequence shown here is derived from an EMBL/GenBank/DDBJ whole genome shotgun (WGS) entry which is preliminary data.</text>
</comment>
<dbReference type="PANTHER" id="PTHR43004">
    <property type="entry name" value="TRK SYSTEM POTASSIUM UPTAKE PROTEIN"/>
    <property type="match status" value="1"/>
</dbReference>
<dbReference type="PRINTS" id="PR00420">
    <property type="entry name" value="RNGMNOXGNASE"/>
</dbReference>
<evidence type="ECO:0000256" key="3">
    <source>
        <dbReference type="ARBA" id="ARBA00022630"/>
    </source>
</evidence>
<dbReference type="EMBL" id="JAUKUA010000003">
    <property type="protein sequence ID" value="KAK0720330.1"/>
    <property type="molecule type" value="Genomic_DNA"/>
</dbReference>
<organism evidence="8 9">
    <name type="scientific">Lasiosphaeris hirsuta</name>
    <dbReference type="NCBI Taxonomy" id="260670"/>
    <lineage>
        <taxon>Eukaryota</taxon>
        <taxon>Fungi</taxon>
        <taxon>Dikarya</taxon>
        <taxon>Ascomycota</taxon>
        <taxon>Pezizomycotina</taxon>
        <taxon>Sordariomycetes</taxon>
        <taxon>Sordariomycetidae</taxon>
        <taxon>Sordariales</taxon>
        <taxon>Lasiosphaeriaceae</taxon>
        <taxon>Lasiosphaeris</taxon>
    </lineage>
</organism>
<evidence type="ECO:0000256" key="5">
    <source>
        <dbReference type="ARBA" id="ARBA00023002"/>
    </source>
</evidence>
<dbReference type="GO" id="GO:0071949">
    <property type="term" value="F:FAD binding"/>
    <property type="evidence" value="ECO:0007669"/>
    <property type="project" value="InterPro"/>
</dbReference>
<feature type="domain" description="Phenol hydroxylase-like C-terminal dimerisation" evidence="7">
    <location>
        <begin position="485"/>
        <end position="535"/>
    </location>
</feature>
<dbReference type="Gene3D" id="3.40.30.120">
    <property type="match status" value="1"/>
</dbReference>
<evidence type="ECO:0000256" key="4">
    <source>
        <dbReference type="ARBA" id="ARBA00022827"/>
    </source>
</evidence>
<keyword evidence="9" id="KW-1185">Reference proteome</keyword>
<dbReference type="Gene3D" id="3.30.70.2450">
    <property type="match status" value="1"/>
</dbReference>
<dbReference type="InterPro" id="IPR002938">
    <property type="entry name" value="FAD-bd"/>
</dbReference>
<evidence type="ECO:0000313" key="8">
    <source>
        <dbReference type="EMBL" id="KAK0720330.1"/>
    </source>
</evidence>
<accession>A0AA40AQW0</accession>
<comment type="cofactor">
    <cofactor evidence="1">
        <name>FAD</name>
        <dbReference type="ChEBI" id="CHEBI:57692"/>
    </cofactor>
</comment>
<dbReference type="GO" id="GO:0016709">
    <property type="term" value="F:oxidoreductase activity, acting on paired donors, with incorporation or reduction of molecular oxygen, NAD(P)H as one donor, and incorporation of one atom of oxygen"/>
    <property type="evidence" value="ECO:0007669"/>
    <property type="project" value="UniProtKB-ARBA"/>
</dbReference>
<evidence type="ECO:0000256" key="2">
    <source>
        <dbReference type="ARBA" id="ARBA00007801"/>
    </source>
</evidence>
<proteinExistence type="inferred from homology"/>
<dbReference type="InterPro" id="IPR036188">
    <property type="entry name" value="FAD/NAD-bd_sf"/>
</dbReference>
<name>A0AA40AQW0_9PEZI</name>
<gene>
    <name evidence="8" type="ORF">B0H67DRAFT_599843</name>
</gene>
<dbReference type="InterPro" id="IPR036249">
    <property type="entry name" value="Thioredoxin-like_sf"/>
</dbReference>
<keyword evidence="3" id="KW-0285">Flavoprotein</keyword>